<gene>
    <name evidence="1" type="ORF">A8V01_00870</name>
</gene>
<reference evidence="1 2" key="1">
    <citation type="submission" date="2016-05" db="EMBL/GenBank/DDBJ databases">
        <title>Complete genome sequence of Novosphingobium guangzhouense SA925(T).</title>
        <authorList>
            <person name="Sha S."/>
        </authorList>
    </citation>
    <scope>NUCLEOTIDE SEQUENCE [LARGE SCALE GENOMIC DNA]</scope>
    <source>
        <strain evidence="1 2">SA925</strain>
    </source>
</reference>
<proteinExistence type="predicted"/>
<sequence>MSDLRLTIMEAITTRRLVEARYNGAVIRLAPHLLFERRGDLFISALNPEKAWRSDEEPRLGQFKLAGLADAKLTPDSFDLLPSYDGAAPREDDVAILSA</sequence>
<name>A0A2K2G6X0_9SPHN</name>
<accession>A0A2K2G6X0</accession>
<evidence type="ECO:0000313" key="2">
    <source>
        <dbReference type="Proteomes" id="UP000236327"/>
    </source>
</evidence>
<comment type="caution">
    <text evidence="1">The sequence shown here is derived from an EMBL/GenBank/DDBJ whole genome shotgun (WGS) entry which is preliminary data.</text>
</comment>
<dbReference type="EMBL" id="LYMM01000001">
    <property type="protein sequence ID" value="PNU06770.1"/>
    <property type="molecule type" value="Genomic_DNA"/>
</dbReference>
<keyword evidence="2" id="KW-1185">Reference proteome</keyword>
<evidence type="ECO:0008006" key="3">
    <source>
        <dbReference type="Google" id="ProtNLM"/>
    </source>
</evidence>
<dbReference type="Proteomes" id="UP000236327">
    <property type="component" value="Unassembled WGS sequence"/>
</dbReference>
<protein>
    <recommendedName>
        <fullName evidence="3">WYL domain-containing protein</fullName>
    </recommendedName>
</protein>
<evidence type="ECO:0000313" key="1">
    <source>
        <dbReference type="EMBL" id="PNU06770.1"/>
    </source>
</evidence>
<dbReference type="AlphaFoldDB" id="A0A2K2G6X0"/>
<organism evidence="1 2">
    <name type="scientific">Novosphingobium guangzhouense</name>
    <dbReference type="NCBI Taxonomy" id="1850347"/>
    <lineage>
        <taxon>Bacteria</taxon>
        <taxon>Pseudomonadati</taxon>
        <taxon>Pseudomonadota</taxon>
        <taxon>Alphaproteobacteria</taxon>
        <taxon>Sphingomonadales</taxon>
        <taxon>Sphingomonadaceae</taxon>
        <taxon>Novosphingobium</taxon>
    </lineage>
</organism>
<dbReference type="RefSeq" id="WP_103094062.1">
    <property type="nucleotide sequence ID" value="NZ_LYMM01000001.1"/>
</dbReference>
<dbReference type="OrthoDB" id="7428487at2"/>